<dbReference type="AlphaFoldDB" id="A0A420YFC8"/>
<evidence type="ECO:0000313" key="10">
    <source>
        <dbReference type="Proteomes" id="UP000275385"/>
    </source>
</evidence>
<keyword evidence="4 7" id="KW-1133">Transmembrane helix</keyword>
<dbReference type="EMBL" id="QVQW01000013">
    <property type="protein sequence ID" value="RKU46611.1"/>
    <property type="molecule type" value="Genomic_DNA"/>
</dbReference>
<evidence type="ECO:0000256" key="2">
    <source>
        <dbReference type="ARBA" id="ARBA00022448"/>
    </source>
</evidence>
<keyword evidence="3 7" id="KW-0812">Transmembrane</keyword>
<evidence type="ECO:0000256" key="6">
    <source>
        <dbReference type="SAM" id="MobiDB-lite"/>
    </source>
</evidence>
<gene>
    <name evidence="9" type="ORF">DL546_006834</name>
</gene>
<feature type="transmembrane region" description="Helical" evidence="7">
    <location>
        <begin position="261"/>
        <end position="285"/>
    </location>
</feature>
<reference evidence="9 10" key="1">
    <citation type="submission" date="2018-08" db="EMBL/GenBank/DDBJ databases">
        <title>Draft genome of the lignicolous fungus Coniochaeta pulveracea.</title>
        <authorList>
            <person name="Borstlap C.J."/>
            <person name="De Witt R.N."/>
            <person name="Botha A."/>
            <person name="Volschenk H."/>
        </authorList>
    </citation>
    <scope>NUCLEOTIDE SEQUENCE [LARGE SCALE GENOMIC DNA]</scope>
    <source>
        <strain evidence="9 10">CAB683</strain>
    </source>
</reference>
<dbReference type="OrthoDB" id="10262656at2759"/>
<feature type="compositionally biased region" description="Low complexity" evidence="6">
    <location>
        <begin position="342"/>
        <end position="364"/>
    </location>
</feature>
<feature type="compositionally biased region" description="Basic and acidic residues" evidence="6">
    <location>
        <begin position="1"/>
        <end position="11"/>
    </location>
</feature>
<feature type="transmembrane region" description="Helical" evidence="7">
    <location>
        <begin position="218"/>
        <end position="241"/>
    </location>
</feature>
<comment type="subcellular location">
    <subcellularLocation>
        <location evidence="1">Membrane</location>
        <topology evidence="1">Multi-pass membrane protein</topology>
    </subcellularLocation>
</comment>
<evidence type="ECO:0000313" key="9">
    <source>
        <dbReference type="EMBL" id="RKU46611.1"/>
    </source>
</evidence>
<dbReference type="Pfam" id="PF07690">
    <property type="entry name" value="MFS_1"/>
    <property type="match status" value="1"/>
</dbReference>
<evidence type="ECO:0000256" key="1">
    <source>
        <dbReference type="ARBA" id="ARBA00004141"/>
    </source>
</evidence>
<feature type="transmembrane region" description="Helical" evidence="7">
    <location>
        <begin position="446"/>
        <end position="468"/>
    </location>
</feature>
<evidence type="ECO:0000259" key="8">
    <source>
        <dbReference type="PROSITE" id="PS50850"/>
    </source>
</evidence>
<dbReference type="InterPro" id="IPR001958">
    <property type="entry name" value="Tet-R_TetA/multi-R_MdtG-like"/>
</dbReference>
<proteinExistence type="predicted"/>
<feature type="domain" description="Major facilitator superfamily (MFS) profile" evidence="8">
    <location>
        <begin position="87"/>
        <end position="610"/>
    </location>
</feature>
<protein>
    <recommendedName>
        <fullName evidence="8">Major facilitator superfamily (MFS) profile domain-containing protein</fullName>
    </recommendedName>
</protein>
<feature type="transmembrane region" description="Helical" evidence="7">
    <location>
        <begin position="186"/>
        <end position="206"/>
    </location>
</feature>
<dbReference type="Proteomes" id="UP000275385">
    <property type="component" value="Unassembled WGS sequence"/>
</dbReference>
<dbReference type="Gene3D" id="1.20.1250.20">
    <property type="entry name" value="MFS general substrate transporter like domains"/>
    <property type="match status" value="1"/>
</dbReference>
<dbReference type="PROSITE" id="PS50850">
    <property type="entry name" value="MFS"/>
    <property type="match status" value="1"/>
</dbReference>
<feature type="transmembrane region" description="Helical" evidence="7">
    <location>
        <begin position="480"/>
        <end position="500"/>
    </location>
</feature>
<evidence type="ECO:0000256" key="5">
    <source>
        <dbReference type="ARBA" id="ARBA00023136"/>
    </source>
</evidence>
<feature type="compositionally biased region" description="Acidic residues" evidence="6">
    <location>
        <begin position="19"/>
        <end position="28"/>
    </location>
</feature>
<dbReference type="SUPFAM" id="SSF103473">
    <property type="entry name" value="MFS general substrate transporter"/>
    <property type="match status" value="1"/>
</dbReference>
<feature type="transmembrane region" description="Helical" evidence="7">
    <location>
        <begin position="512"/>
        <end position="531"/>
    </location>
</feature>
<keyword evidence="10" id="KW-1185">Reference proteome</keyword>
<evidence type="ECO:0000256" key="3">
    <source>
        <dbReference type="ARBA" id="ARBA00022692"/>
    </source>
</evidence>
<accession>A0A420YFC8</accession>
<dbReference type="InterPro" id="IPR011701">
    <property type="entry name" value="MFS"/>
</dbReference>
<sequence>MTVAHDEERSPPEQTPSTLEEEKEEDGDVIFATGAEPLLGPGSDVRTTSASAPDDPLDGPAPSRTTVQAKVEQPEAIGWMDLPKKQQLIVIVLARLSEPLVQTSLQSYMFYQLKWFDPTLPDSVISSQAGMLHASFTAAQFLTAMLWGRVADSAYFGRKTVLMIGLTGAMLSVLGFGFSTKFWHALLFRSLGGITNGNIGVLRTMISEIVREKKYQSRAFILLPMTFNIGVIVGPILGGLLADPAHSYPNVFGHVKFFQDYPYALPNLLGAVFLFSAVLSVWLNLEETLDARRYKRDIGLEVGKKLRSMIRFCLGSKSYDPIAYQPLSSSDASMSVDMSVRPSHISSGTHSRQSSSVSSAPSTRGSHKPRYTHRLPFRRIFTRNVTFTLIAHAILGFHVGTFNSLWFVFLSTPVYDPSSPPNSSHAFPRKLPFFFTGGLGLRPKEVGMAMAVLGVLGISLQLLVYPTLSARLGTVKSWRIFLLFFPMAYFFLPYLSLVPSTSPPPHSKDGPLVWFSIAGVLLLQVIGRTFALPAQTILVNNCTPHPSVLGTVHGIGQSVSSFARTVGPVLCGWLYGLGLANGVVGAVWWGLSGVALCGVVASWWVREGDGHEIWLEGDEEPRGE</sequence>
<dbReference type="InterPro" id="IPR020846">
    <property type="entry name" value="MFS_dom"/>
</dbReference>
<dbReference type="PANTHER" id="PTHR23504:SF6">
    <property type="entry name" value="MULTIDRUG TRANSPORTER, PUTATIVE (AFU_ORTHOLOGUE AFUA_4G08740)-RELATED"/>
    <property type="match status" value="1"/>
</dbReference>
<organism evidence="9 10">
    <name type="scientific">Coniochaeta pulveracea</name>
    <dbReference type="NCBI Taxonomy" id="177199"/>
    <lineage>
        <taxon>Eukaryota</taxon>
        <taxon>Fungi</taxon>
        <taxon>Dikarya</taxon>
        <taxon>Ascomycota</taxon>
        <taxon>Pezizomycotina</taxon>
        <taxon>Sordariomycetes</taxon>
        <taxon>Sordariomycetidae</taxon>
        <taxon>Coniochaetales</taxon>
        <taxon>Coniochaetaceae</taxon>
        <taxon>Coniochaeta</taxon>
    </lineage>
</organism>
<dbReference type="GO" id="GO:0016020">
    <property type="term" value="C:membrane"/>
    <property type="evidence" value="ECO:0007669"/>
    <property type="project" value="UniProtKB-SubCell"/>
</dbReference>
<keyword evidence="5 7" id="KW-0472">Membrane</keyword>
<evidence type="ECO:0000256" key="4">
    <source>
        <dbReference type="ARBA" id="ARBA00022989"/>
    </source>
</evidence>
<keyword evidence="2" id="KW-0813">Transport</keyword>
<comment type="caution">
    <text evidence="9">The sequence shown here is derived from an EMBL/GenBank/DDBJ whole genome shotgun (WGS) entry which is preliminary data.</text>
</comment>
<dbReference type="PRINTS" id="PR01035">
    <property type="entry name" value="TCRTETA"/>
</dbReference>
<dbReference type="PANTHER" id="PTHR23504">
    <property type="entry name" value="MAJOR FACILITATOR SUPERFAMILY DOMAIN-CONTAINING PROTEIN 10"/>
    <property type="match status" value="1"/>
</dbReference>
<feature type="transmembrane region" description="Helical" evidence="7">
    <location>
        <begin position="562"/>
        <end position="580"/>
    </location>
</feature>
<dbReference type="InterPro" id="IPR036259">
    <property type="entry name" value="MFS_trans_sf"/>
</dbReference>
<dbReference type="GO" id="GO:0022857">
    <property type="term" value="F:transmembrane transporter activity"/>
    <property type="evidence" value="ECO:0007669"/>
    <property type="project" value="InterPro"/>
</dbReference>
<feature type="transmembrane region" description="Helical" evidence="7">
    <location>
        <begin position="385"/>
        <end position="409"/>
    </location>
</feature>
<feature type="region of interest" description="Disordered" evidence="6">
    <location>
        <begin position="342"/>
        <end position="370"/>
    </location>
</feature>
<feature type="region of interest" description="Disordered" evidence="6">
    <location>
        <begin position="1"/>
        <end position="64"/>
    </location>
</feature>
<evidence type="ECO:0000256" key="7">
    <source>
        <dbReference type="SAM" id="Phobius"/>
    </source>
</evidence>
<name>A0A420YFC8_9PEZI</name>
<feature type="transmembrane region" description="Helical" evidence="7">
    <location>
        <begin position="160"/>
        <end position="180"/>
    </location>
</feature>